<feature type="compositionally biased region" description="Polar residues" evidence="1">
    <location>
        <begin position="548"/>
        <end position="560"/>
    </location>
</feature>
<feature type="region of interest" description="Disordered" evidence="1">
    <location>
        <begin position="542"/>
        <end position="563"/>
    </location>
</feature>
<reference evidence="2" key="2">
    <citation type="submission" date="2025-08" db="UniProtKB">
        <authorList>
            <consortium name="Ensembl"/>
        </authorList>
    </citation>
    <scope>IDENTIFICATION</scope>
</reference>
<reference evidence="2" key="3">
    <citation type="submission" date="2025-09" db="UniProtKB">
        <authorList>
            <consortium name="Ensembl"/>
        </authorList>
    </citation>
    <scope>IDENTIFICATION</scope>
</reference>
<organism evidence="2 3">
    <name type="scientific">Takifugu rubripes</name>
    <name type="common">Japanese pufferfish</name>
    <name type="synonym">Fugu rubripes</name>
    <dbReference type="NCBI Taxonomy" id="31033"/>
    <lineage>
        <taxon>Eukaryota</taxon>
        <taxon>Metazoa</taxon>
        <taxon>Chordata</taxon>
        <taxon>Craniata</taxon>
        <taxon>Vertebrata</taxon>
        <taxon>Euteleostomi</taxon>
        <taxon>Actinopterygii</taxon>
        <taxon>Neopterygii</taxon>
        <taxon>Teleostei</taxon>
        <taxon>Neoteleostei</taxon>
        <taxon>Acanthomorphata</taxon>
        <taxon>Eupercaria</taxon>
        <taxon>Tetraodontiformes</taxon>
        <taxon>Tetradontoidea</taxon>
        <taxon>Tetraodontidae</taxon>
        <taxon>Takifugu</taxon>
    </lineage>
</organism>
<dbReference type="AlphaFoldDB" id="A0A3B5K5G6"/>
<dbReference type="GO" id="GO:1990023">
    <property type="term" value="C:mitotic spindle midzone"/>
    <property type="evidence" value="ECO:0007669"/>
    <property type="project" value="TreeGrafter"/>
</dbReference>
<name>A0A3B5K5G6_TAKRU</name>
<evidence type="ECO:0000256" key="1">
    <source>
        <dbReference type="SAM" id="MobiDB-lite"/>
    </source>
</evidence>
<protein>
    <submittedName>
        <fullName evidence="2">Protein regulator of cytokinesis 1a</fullName>
    </submittedName>
</protein>
<accession>A0A3B5K5G6</accession>
<dbReference type="Ensembl" id="ENSTRUT00000051923.2">
    <property type="protein sequence ID" value="ENSTRUP00000051175.2"/>
    <property type="gene ID" value="ENSTRUG00000011711.3"/>
</dbReference>
<gene>
    <name evidence="2" type="primary">LOC101075236</name>
</gene>
<reference evidence="2 3" key="1">
    <citation type="journal article" date="2011" name="Genome Biol. Evol.">
        <title>Integration of the genetic map and genome assembly of fugu facilitates insights into distinct features of genome evolution in teleosts and mammals.</title>
        <authorList>
            <person name="Kai W."/>
            <person name="Kikuchi K."/>
            <person name="Tohari S."/>
            <person name="Chew A.K."/>
            <person name="Tay A."/>
            <person name="Fujiwara A."/>
            <person name="Hosoya S."/>
            <person name="Suetake H."/>
            <person name="Naruse K."/>
            <person name="Brenner S."/>
            <person name="Suzuki Y."/>
            <person name="Venkatesh B."/>
        </authorList>
    </citation>
    <scope>NUCLEOTIDE SEQUENCE [LARGE SCALE GENOMIC DNA]</scope>
</reference>
<feature type="region of interest" description="Disordered" evidence="1">
    <location>
        <begin position="473"/>
        <end position="499"/>
    </location>
</feature>
<evidence type="ECO:0000313" key="3">
    <source>
        <dbReference type="Proteomes" id="UP000005226"/>
    </source>
</evidence>
<dbReference type="InParanoid" id="A0A3B5K5G6"/>
<dbReference type="PANTHER" id="PTHR19321:SF1">
    <property type="entry name" value="PROTEIN REGULATOR OF CYTOKINESIS 1"/>
    <property type="match status" value="1"/>
</dbReference>
<proteinExistence type="predicted"/>
<dbReference type="STRING" id="31033.ENSTRUP00000051175"/>
<dbReference type="InterPro" id="IPR007145">
    <property type="entry name" value="MAP65_Ase1_PRC1"/>
</dbReference>
<sequence length="620" mass="72589">MFSAPLNPKNEVHAAESVAYLNRALVRLQDIWDEIGIPEEQRLQRTNEVHKHTKSLLDLMIAEEEELKDRLLKNIESCVKELRVLYDELQLPPFEEEEGCTVLQIEKNNRTRLELMKEHKKKRMEELKSLVAKDRELCGIMCTTPYGIDKDSVPSLQQLTALKAYLDDLTKEKERRHDEFVSIKKDIIACMGDLEQEPETSFEMDVMCEDEEGFCLSDDNIAALKLLLSQLQQRKIEKELCFLDVRTKIKGLWERLQVPQEDREAFSDHMVESKKRNMEALQTELQRLEVLKMNSVKSFIEALRTEVALYWEKCFYSLEQREAFTPYQADDFTEELLNLHEAEVKTLEKYYEDHRELFDGVTKWQENWTLYLELDKKNNDPSRFNNRGGNLLKEEKQRTDLQKSLPKLEKCLKTQIDAWEHEHQKEFQVNGQKFLEYVQQQWDQHHTEKEKEKLERQIKKTKQTQEEMLYGTAKRMPSKRRIAGTPTPGKIRKFNATSSTPTSFLNSGLGGTLCQSAMQKTPLSSSKGFGLRTPGKTFALDRNKENISHPNRNTPGSTLRPQDPQDHTFNFNSYSEFAVNAHLNPFTSPTICRKTQPSHDYAPPVFIQLFFFFFLPEEPF</sequence>
<evidence type="ECO:0000313" key="2">
    <source>
        <dbReference type="Ensembl" id="ENSTRUP00000051175.2"/>
    </source>
</evidence>
<dbReference type="Gene3D" id="1.20.58.1520">
    <property type="match status" value="1"/>
</dbReference>
<dbReference type="GO" id="GO:0051256">
    <property type="term" value="P:mitotic spindle midzone assembly"/>
    <property type="evidence" value="ECO:0007669"/>
    <property type="project" value="TreeGrafter"/>
</dbReference>
<dbReference type="GO" id="GO:0008017">
    <property type="term" value="F:microtubule binding"/>
    <property type="evidence" value="ECO:0007669"/>
    <property type="project" value="InterPro"/>
</dbReference>
<dbReference type="PANTHER" id="PTHR19321">
    <property type="entry name" value="PROTEIN REGULATOR OF CYTOKINESIS 1 PRC1-RELATED"/>
    <property type="match status" value="1"/>
</dbReference>
<dbReference type="Proteomes" id="UP000005226">
    <property type="component" value="Chromosome 9"/>
</dbReference>
<dbReference type="GO" id="GO:0005737">
    <property type="term" value="C:cytoplasm"/>
    <property type="evidence" value="ECO:0007669"/>
    <property type="project" value="TreeGrafter"/>
</dbReference>
<dbReference type="OMA" id="TMDEYIY"/>
<dbReference type="Pfam" id="PF03999">
    <property type="entry name" value="MAP65_ASE1"/>
    <property type="match status" value="1"/>
</dbReference>
<dbReference type="GeneTree" id="ENSGT00390000009453"/>
<keyword evidence="3" id="KW-1185">Reference proteome</keyword>